<evidence type="ECO:0000313" key="2">
    <source>
        <dbReference type="EMBL" id="GAA5800401.1"/>
    </source>
</evidence>
<keyword evidence="3" id="KW-1185">Reference proteome</keyword>
<feature type="region of interest" description="Disordered" evidence="1">
    <location>
        <begin position="107"/>
        <end position="180"/>
    </location>
</feature>
<dbReference type="Proteomes" id="UP001476247">
    <property type="component" value="Unassembled WGS sequence"/>
</dbReference>
<feature type="region of interest" description="Disordered" evidence="1">
    <location>
        <begin position="37"/>
        <end position="69"/>
    </location>
</feature>
<dbReference type="EMBL" id="BAABUJ010000015">
    <property type="protein sequence ID" value="GAA5800401.1"/>
    <property type="molecule type" value="Genomic_DNA"/>
</dbReference>
<sequence length="198" mass="22227">MSEKETKPKVNTEENEKLKTQIDASIGIARSLINSWLPAPKPGERLDDDEDEQTLSQYSTGRPDRLGLGAKFLSHNDAMRHTNNNGGMVSKEELQLKNKILNQNRRAAIHREINTPTPIGKRFRPQDKNDSDSDDDEEESRSTTVGTKQSKNKKKKTVVEPSKPVPQNLSTGKKKIGAQGDFLSMYLSERAGKKKNKK</sequence>
<organism evidence="2 3">
    <name type="scientific">Helicostylum pulchrum</name>
    <dbReference type="NCBI Taxonomy" id="562976"/>
    <lineage>
        <taxon>Eukaryota</taxon>
        <taxon>Fungi</taxon>
        <taxon>Fungi incertae sedis</taxon>
        <taxon>Mucoromycota</taxon>
        <taxon>Mucoromycotina</taxon>
        <taxon>Mucoromycetes</taxon>
        <taxon>Mucorales</taxon>
        <taxon>Mucorineae</taxon>
        <taxon>Mucoraceae</taxon>
        <taxon>Helicostylum</taxon>
    </lineage>
</organism>
<proteinExistence type="predicted"/>
<reference evidence="2 3" key="1">
    <citation type="submission" date="2024-04" db="EMBL/GenBank/DDBJ databases">
        <title>genome sequences of Mucor flavus KT1a and Helicostylum pulchrum KT1b strains isolation_sourced from the surface of a dry-aged beef.</title>
        <authorList>
            <person name="Toyotome T."/>
            <person name="Hosono M."/>
            <person name="Torimaru M."/>
            <person name="Fukuda K."/>
            <person name="Mikami N."/>
        </authorList>
    </citation>
    <scope>NUCLEOTIDE SEQUENCE [LARGE SCALE GENOMIC DNA]</scope>
    <source>
        <strain evidence="2 3">KT1b</strain>
    </source>
</reference>
<evidence type="ECO:0000313" key="3">
    <source>
        <dbReference type="Proteomes" id="UP001476247"/>
    </source>
</evidence>
<gene>
    <name evidence="2" type="ORF">HPULCUR_005831</name>
</gene>
<dbReference type="Pfam" id="PF11595">
    <property type="entry name" value="DUF3245"/>
    <property type="match status" value="1"/>
</dbReference>
<comment type="caution">
    <text evidence="2">The sequence shown here is derived from an EMBL/GenBank/DDBJ whole genome shotgun (WGS) entry which is preliminary data.</text>
</comment>
<dbReference type="InterPro" id="IPR021641">
    <property type="entry name" value="DUF3245"/>
</dbReference>
<protein>
    <submittedName>
        <fullName evidence="2">Uncharacterized protein</fullName>
    </submittedName>
</protein>
<accession>A0ABP9Y065</accession>
<name>A0ABP9Y065_9FUNG</name>
<evidence type="ECO:0000256" key="1">
    <source>
        <dbReference type="SAM" id="MobiDB-lite"/>
    </source>
</evidence>